<reference evidence="1 2" key="1">
    <citation type="journal article" date="2016" name="Nat. Commun.">
        <title>Thousands of microbial genomes shed light on interconnected biogeochemical processes in an aquifer system.</title>
        <authorList>
            <person name="Anantharaman K."/>
            <person name="Brown C.T."/>
            <person name="Hug L.A."/>
            <person name="Sharon I."/>
            <person name="Castelle C.J."/>
            <person name="Probst A.J."/>
            <person name="Thomas B.C."/>
            <person name="Singh A."/>
            <person name="Wilkins M.J."/>
            <person name="Karaoz U."/>
            <person name="Brodie E.L."/>
            <person name="Williams K.H."/>
            <person name="Hubbard S.S."/>
            <person name="Banfield J.F."/>
        </authorList>
    </citation>
    <scope>NUCLEOTIDE SEQUENCE [LARGE SCALE GENOMIC DNA]</scope>
</reference>
<dbReference type="STRING" id="1817814.A2V81_03020"/>
<accession>A0A1F4XKC1</accession>
<organism evidence="1 2">
    <name type="scientific">Candidatus Abawacabacteria bacterium RBG_16_42_10</name>
    <dbReference type="NCBI Taxonomy" id="1817814"/>
    <lineage>
        <taxon>Bacteria</taxon>
        <taxon>Candidatus Abawacaibacteriota</taxon>
    </lineage>
</organism>
<name>A0A1F4XKC1_9BACT</name>
<evidence type="ECO:0000313" key="1">
    <source>
        <dbReference type="EMBL" id="OGC82096.1"/>
    </source>
</evidence>
<evidence type="ECO:0000313" key="2">
    <source>
        <dbReference type="Proteomes" id="UP000177614"/>
    </source>
</evidence>
<gene>
    <name evidence="1" type="ORF">A2V81_03020</name>
</gene>
<dbReference type="AlphaFoldDB" id="A0A1F4XKC1"/>
<proteinExistence type="predicted"/>
<protein>
    <submittedName>
        <fullName evidence="1">Uncharacterized protein</fullName>
    </submittedName>
</protein>
<dbReference type="Proteomes" id="UP000177614">
    <property type="component" value="Unassembled WGS sequence"/>
</dbReference>
<sequence length="77" mass="8800">MDIAIAQGVVDDICVIPEDQILPKVDYNEKLPQIRKQGNTSLIARFIAETMAEKVSNRLFLSLIYDKEDRYGVPQYV</sequence>
<dbReference type="EMBL" id="MEWR01000011">
    <property type="protein sequence ID" value="OGC82096.1"/>
    <property type="molecule type" value="Genomic_DNA"/>
</dbReference>
<comment type="caution">
    <text evidence="1">The sequence shown here is derived from an EMBL/GenBank/DDBJ whole genome shotgun (WGS) entry which is preliminary data.</text>
</comment>